<accession>A0A671SFS1</accession>
<dbReference type="GO" id="GO:0006954">
    <property type="term" value="P:inflammatory response"/>
    <property type="evidence" value="ECO:0007669"/>
    <property type="project" value="TreeGrafter"/>
</dbReference>
<protein>
    <recommendedName>
        <fullName evidence="4">Glutathione hydrolase</fullName>
        <ecNumber evidence="4">2.3.2.2</ecNumber>
        <ecNumber evidence="4">3.4.19.13</ecNumber>
    </recommendedName>
    <alternativeName>
        <fullName evidence="4">Gamma-glutamyltransferase</fullName>
    </alternativeName>
    <alternativeName>
        <fullName evidence="4">Gamma-glutamyltranspeptidase</fullName>
    </alternativeName>
</protein>
<comment type="similarity">
    <text evidence="1">Belongs to the gamma-glutamyltransferase family.</text>
</comment>
<dbReference type="GO" id="GO:0036374">
    <property type="term" value="F:glutathione hydrolase activity"/>
    <property type="evidence" value="ECO:0007669"/>
    <property type="project" value="UniProtKB-UniRule"/>
</dbReference>
<reference evidence="5" key="2">
    <citation type="submission" date="2025-09" db="UniProtKB">
        <authorList>
            <consortium name="Ensembl"/>
        </authorList>
    </citation>
    <scope>IDENTIFICATION</scope>
</reference>
<dbReference type="GO" id="GO:1901750">
    <property type="term" value="P:leukotriene D4 biosynthetic process"/>
    <property type="evidence" value="ECO:0007669"/>
    <property type="project" value="TreeGrafter"/>
</dbReference>
<keyword evidence="6" id="KW-1185">Reference proteome</keyword>
<proteinExistence type="inferred from homology"/>
<keyword evidence="4" id="KW-0012">Acyltransferase</keyword>
<keyword evidence="4" id="KW-0378">Hydrolase</keyword>
<sequence>QSMAKSQSRRCCFCILALVCCVVIICICIILATKQRCAFTQAAVSADSSRCSDIGRNMLLEGGSAVDAAIAALLCTSLVNPQSMGLGGGAIFTIMDKTGKVKIISSRETVPKGVQADLLNKCPKTFTFATGSHWIGVPGELRGYEKAHQLYGKLPWAKLFEPSIKLAREGFPMPAYLAYFLKQDLIKKLIHGTELCELFYKDKTVLSPRDTLKFPQLAETMKTISKEGANAFYTGKIAEDLIQDVQERNGMLSLEDLSTFQVRVNEAWSVQLGDYKMHFPPPPAGGVILSFILKLMHGFRLSPASNQGDQKTLNLHRFLEAVKFANGQKHNLKDPNFDSRKNMEYIKDEKFIERIKALITDGSTHDASFYNITPTVDRFGTTHVSVMAADGTAVSVTSTINHMFGSTVFSPKTGIILNNELADFCGRADSVTPGEQPPSSMAPTILQSQEKTVVIGGSGGSFITTAMALSIMNHLWLGMNFNESIAAKIVFVDSNNNVQFEHGYDSSSIDAMQKIGHIVKNNTYPFFNVVNGISKEGQCISAVSDARKSGRSAGY</sequence>
<dbReference type="GO" id="GO:0002951">
    <property type="term" value="F:leukotriene-C(4) hydrolase"/>
    <property type="evidence" value="ECO:0007669"/>
    <property type="project" value="TreeGrafter"/>
</dbReference>
<dbReference type="AlphaFoldDB" id="A0A671SFS1"/>
<name>A0A671SFS1_9TELE</name>
<feature type="active site" description="Nucleophile" evidence="2">
    <location>
        <position position="381"/>
    </location>
</feature>
<keyword evidence="4" id="KW-0808">Transferase</keyword>
<feature type="binding site" evidence="3">
    <location>
        <begin position="399"/>
        <end position="401"/>
    </location>
    <ligand>
        <name>L-glutamate</name>
        <dbReference type="ChEBI" id="CHEBI:29985"/>
    </ligand>
</feature>
<dbReference type="PANTHER" id="PTHR11686:SF53">
    <property type="entry name" value="GLUTATHIONE HYDROLASE"/>
    <property type="match status" value="1"/>
</dbReference>
<dbReference type="FunFam" id="3.60.20.40:FF:000011">
    <property type="entry name" value="Gamma-glutamyltransferase 5a"/>
    <property type="match status" value="1"/>
</dbReference>
<evidence type="ECO:0000313" key="6">
    <source>
        <dbReference type="Proteomes" id="UP000472260"/>
    </source>
</evidence>
<comment type="function">
    <text evidence="4">Cleaves the gamma-glutamyl peptide bond of glutathione and glutathione conjugates.</text>
</comment>
<dbReference type="SUPFAM" id="SSF56235">
    <property type="entry name" value="N-terminal nucleophile aminohydrolases (Ntn hydrolases)"/>
    <property type="match status" value="1"/>
</dbReference>
<dbReference type="UniPathway" id="UPA00204"/>
<evidence type="ECO:0000256" key="3">
    <source>
        <dbReference type="PIRSR" id="PIRSR600101-2"/>
    </source>
</evidence>
<dbReference type="InterPro" id="IPR029055">
    <property type="entry name" value="Ntn_hydrolases_N"/>
</dbReference>
<evidence type="ECO:0000256" key="2">
    <source>
        <dbReference type="PIRSR" id="PIRSR600101-1"/>
    </source>
</evidence>
<feature type="binding site" evidence="3">
    <location>
        <position position="423"/>
    </location>
    <ligand>
        <name>L-glutamate</name>
        <dbReference type="ChEBI" id="CHEBI:29985"/>
    </ligand>
</feature>
<dbReference type="PANTHER" id="PTHR11686">
    <property type="entry name" value="GAMMA GLUTAMYL TRANSPEPTIDASE"/>
    <property type="match status" value="1"/>
</dbReference>
<comment type="catalytic activity">
    <reaction evidence="4">
        <text>glutathione + H2O = L-cysteinylglycine + L-glutamate</text>
        <dbReference type="Rhea" id="RHEA:28807"/>
        <dbReference type="ChEBI" id="CHEBI:15377"/>
        <dbReference type="ChEBI" id="CHEBI:29985"/>
        <dbReference type="ChEBI" id="CHEBI:57925"/>
        <dbReference type="ChEBI" id="CHEBI:61694"/>
        <dbReference type="EC" id="3.4.19.13"/>
    </reaction>
</comment>
<feature type="binding site" evidence="3">
    <location>
        <begin position="439"/>
        <end position="440"/>
    </location>
    <ligand>
        <name>L-glutamate</name>
        <dbReference type="ChEBI" id="CHEBI:29985"/>
    </ligand>
</feature>
<dbReference type="Ensembl" id="ENSSANT00000100487.1">
    <property type="protein sequence ID" value="ENSSANP00000094625.1"/>
    <property type="gene ID" value="ENSSANG00000046633.1"/>
</dbReference>
<dbReference type="InterPro" id="IPR043138">
    <property type="entry name" value="GGT_lsub"/>
</dbReference>
<dbReference type="EC" id="2.3.2.2" evidence="4"/>
<comment type="catalytic activity">
    <reaction evidence="4">
        <text>an S-substituted glutathione + H2O = an S-substituted L-cysteinylglycine + L-glutamate</text>
        <dbReference type="Rhea" id="RHEA:59468"/>
        <dbReference type="ChEBI" id="CHEBI:15377"/>
        <dbReference type="ChEBI" id="CHEBI:29985"/>
        <dbReference type="ChEBI" id="CHEBI:90779"/>
        <dbReference type="ChEBI" id="CHEBI:143103"/>
        <dbReference type="EC" id="3.4.19.13"/>
    </reaction>
</comment>
<dbReference type="GO" id="GO:0006751">
    <property type="term" value="P:glutathione catabolic process"/>
    <property type="evidence" value="ECO:0007669"/>
    <property type="project" value="UniProtKB-UniRule"/>
</dbReference>
<dbReference type="EC" id="3.4.19.13" evidence="4"/>
<comment type="catalytic activity">
    <reaction evidence="4">
        <text>an N-terminal (5-L-glutamyl)-[peptide] + an alpha-amino acid = 5-L-glutamyl amino acid + an N-terminal L-alpha-aminoacyl-[peptide]</text>
        <dbReference type="Rhea" id="RHEA:23904"/>
        <dbReference type="Rhea" id="RHEA-COMP:9780"/>
        <dbReference type="Rhea" id="RHEA-COMP:9795"/>
        <dbReference type="ChEBI" id="CHEBI:77644"/>
        <dbReference type="ChEBI" id="CHEBI:78597"/>
        <dbReference type="ChEBI" id="CHEBI:78599"/>
        <dbReference type="ChEBI" id="CHEBI:78608"/>
        <dbReference type="EC" id="2.3.2.2"/>
    </reaction>
</comment>
<dbReference type="GO" id="GO:0103068">
    <property type="term" value="F:leukotriene C4 gamma-glutamyl transferase activity"/>
    <property type="evidence" value="ECO:0007669"/>
    <property type="project" value="UniProtKB-EC"/>
</dbReference>
<dbReference type="GO" id="GO:0005886">
    <property type="term" value="C:plasma membrane"/>
    <property type="evidence" value="ECO:0007669"/>
    <property type="project" value="TreeGrafter"/>
</dbReference>
<dbReference type="PRINTS" id="PR01210">
    <property type="entry name" value="GGTRANSPTASE"/>
</dbReference>
<comment type="subcellular location">
    <subcellularLocation>
        <location evidence="4">Membrane</location>
        <topology evidence="4">Single-pass type II membrane protein</topology>
    </subcellularLocation>
</comment>
<dbReference type="Gene3D" id="3.60.20.40">
    <property type="match status" value="1"/>
</dbReference>
<keyword evidence="4" id="KW-1133">Transmembrane helix</keyword>
<evidence type="ECO:0000256" key="4">
    <source>
        <dbReference type="RuleBase" id="RU368068"/>
    </source>
</evidence>
<dbReference type="Gene3D" id="1.10.246.130">
    <property type="match status" value="1"/>
</dbReference>
<feature type="binding site" evidence="3">
    <location>
        <position position="107"/>
    </location>
    <ligand>
        <name>L-glutamate</name>
        <dbReference type="ChEBI" id="CHEBI:29985"/>
    </ligand>
</feature>
<reference evidence="5" key="1">
    <citation type="submission" date="2025-08" db="UniProtKB">
        <authorList>
            <consortium name="Ensembl"/>
        </authorList>
    </citation>
    <scope>IDENTIFICATION</scope>
</reference>
<dbReference type="InterPro" id="IPR043137">
    <property type="entry name" value="GGT_ssub_C"/>
</dbReference>
<feature type="transmembrane region" description="Helical" evidence="4">
    <location>
        <begin position="12"/>
        <end position="32"/>
    </location>
</feature>
<keyword evidence="4" id="KW-0812">Transmembrane</keyword>
<evidence type="ECO:0000256" key="1">
    <source>
        <dbReference type="ARBA" id="ARBA00009381"/>
    </source>
</evidence>
<dbReference type="FunFam" id="1.10.246.130:FF:000001">
    <property type="entry name" value="Gamma-glutamyltransferase 5 isoform 1"/>
    <property type="match status" value="1"/>
</dbReference>
<evidence type="ECO:0000313" key="5">
    <source>
        <dbReference type="Ensembl" id="ENSSANP00000094625.1"/>
    </source>
</evidence>
<gene>
    <name evidence="5" type="primary">LOC107689083</name>
</gene>
<keyword evidence="4" id="KW-0472">Membrane</keyword>
<comment type="pathway">
    <text evidence="4">Sulfur metabolism; glutathione metabolism.</text>
</comment>
<dbReference type="InterPro" id="IPR000101">
    <property type="entry name" value="GGT_peptidase"/>
</dbReference>
<dbReference type="Proteomes" id="UP000472260">
    <property type="component" value="Unassembled WGS sequence"/>
</dbReference>
<feature type="binding site" evidence="3">
    <location>
        <position position="460"/>
    </location>
    <ligand>
        <name>L-glutamate</name>
        <dbReference type="ChEBI" id="CHEBI:29985"/>
    </ligand>
</feature>
<dbReference type="Pfam" id="PF01019">
    <property type="entry name" value="G_glu_transpept"/>
    <property type="match status" value="1"/>
</dbReference>
<organism evidence="5 6">
    <name type="scientific">Sinocyclocheilus anshuiensis</name>
    <dbReference type="NCBI Taxonomy" id="1608454"/>
    <lineage>
        <taxon>Eukaryota</taxon>
        <taxon>Metazoa</taxon>
        <taxon>Chordata</taxon>
        <taxon>Craniata</taxon>
        <taxon>Vertebrata</taxon>
        <taxon>Euteleostomi</taxon>
        <taxon>Actinopterygii</taxon>
        <taxon>Neopterygii</taxon>
        <taxon>Teleostei</taxon>
        <taxon>Ostariophysi</taxon>
        <taxon>Cypriniformes</taxon>
        <taxon>Cyprinidae</taxon>
        <taxon>Cyprininae</taxon>
        <taxon>Sinocyclocheilus</taxon>
    </lineage>
</organism>